<proteinExistence type="predicted"/>
<feature type="domain" description="Polysaccharide pyruvyl transferase" evidence="1">
    <location>
        <begin position="49"/>
        <end position="250"/>
    </location>
</feature>
<dbReference type="Pfam" id="PF04230">
    <property type="entry name" value="PS_pyruv_trans"/>
    <property type="match status" value="1"/>
</dbReference>
<keyword evidence="2" id="KW-0808">Transferase</keyword>
<dbReference type="PANTHER" id="PTHR36836:SF1">
    <property type="entry name" value="COLANIC ACID BIOSYNTHESIS PROTEIN WCAK"/>
    <property type="match status" value="1"/>
</dbReference>
<dbReference type="Proteomes" id="UP001056693">
    <property type="component" value="Unassembled WGS sequence"/>
</dbReference>
<dbReference type="GO" id="GO:0016740">
    <property type="term" value="F:transferase activity"/>
    <property type="evidence" value="ECO:0007669"/>
    <property type="project" value="UniProtKB-KW"/>
</dbReference>
<organism evidence="2 3">
    <name type="scientific">Ruminococcus bromii</name>
    <dbReference type="NCBI Taxonomy" id="40518"/>
    <lineage>
        <taxon>Bacteria</taxon>
        <taxon>Bacillati</taxon>
        <taxon>Bacillota</taxon>
        <taxon>Clostridia</taxon>
        <taxon>Eubacteriales</taxon>
        <taxon>Oscillospiraceae</taxon>
        <taxon>Ruminococcus</taxon>
    </lineage>
</organism>
<protein>
    <submittedName>
        <fullName evidence="2">Polysaccharide pyruvyl transferase family protein</fullName>
    </submittedName>
</protein>
<keyword evidence="3" id="KW-1185">Reference proteome</keyword>
<comment type="caution">
    <text evidence="2">The sequence shown here is derived from an EMBL/GenBank/DDBJ whole genome shotgun (WGS) entry which is preliminary data.</text>
</comment>
<dbReference type="InterPro" id="IPR007345">
    <property type="entry name" value="Polysacch_pyruvyl_Trfase"/>
</dbReference>
<dbReference type="PANTHER" id="PTHR36836">
    <property type="entry name" value="COLANIC ACID BIOSYNTHESIS PROTEIN WCAK"/>
    <property type="match status" value="1"/>
</dbReference>
<dbReference type="EMBL" id="SNUZ01000004">
    <property type="protein sequence ID" value="MCL3787015.1"/>
    <property type="molecule type" value="Genomic_DNA"/>
</dbReference>
<evidence type="ECO:0000313" key="2">
    <source>
        <dbReference type="EMBL" id="MCL3787015.1"/>
    </source>
</evidence>
<evidence type="ECO:0000313" key="3">
    <source>
        <dbReference type="Proteomes" id="UP001056693"/>
    </source>
</evidence>
<name>A0ABT0NFI4_9FIRM</name>
<sequence length="299" mass="34593">MQCVKEELKDIICNYFTLSIPTHLCAFNTLECLGNLPDSASEVASSKYKFVCGTNLLSGNMLHRTNQWDINILNCKPIVGSILVGVGGAPKADWYTRKLYKKVLSDKYIHSVRDKNAQKLLISLGLKCEYTGCVTMWKLTPEFCNSIPNEKHEKVVFTLTDYNRNPEKDIKMIETIKRNYKNIFFWIQGAHDLEYLKEITDIKNISIIQPDIKEYSNILNDSIDYIGTRLHAGIFAMRHKVRSIIIRVDSRMDVMSECIPNNTISRMNMEKLDNMINNSIETKCNINFNAIERWKQQFE</sequence>
<accession>A0ABT0NFI4</accession>
<reference evidence="2 3" key="1">
    <citation type="submission" date="2019-03" db="EMBL/GenBank/DDBJ databases">
        <authorList>
            <person name="Molinero N."/>
            <person name="Sanchez B."/>
            <person name="Walker A."/>
            <person name="Duncan S."/>
            <person name="Delgado S."/>
            <person name="Margolles A."/>
        </authorList>
    </citation>
    <scope>NUCLEOTIDE SEQUENCE [LARGE SCALE GENOMIC DNA]</scope>
    <source>
        <strain evidence="2 3">IPLA60002</strain>
    </source>
</reference>
<gene>
    <name evidence="2" type="ORF">E2N93_03130</name>
</gene>
<evidence type="ECO:0000259" key="1">
    <source>
        <dbReference type="Pfam" id="PF04230"/>
    </source>
</evidence>